<dbReference type="RefSeq" id="WP_354532468.1">
    <property type="nucleotide sequence ID" value="NZ_JBEPLJ010000024.1"/>
</dbReference>
<dbReference type="InterPro" id="IPR032466">
    <property type="entry name" value="Metal_Hydrolase"/>
</dbReference>
<evidence type="ECO:0000313" key="3">
    <source>
        <dbReference type="EMBL" id="MET3588385.1"/>
    </source>
</evidence>
<dbReference type="PANTHER" id="PTHR21240">
    <property type="entry name" value="2-AMINO-3-CARBOXYLMUCONATE-6-SEMIALDEHYDE DECARBOXYLASE"/>
    <property type="match status" value="1"/>
</dbReference>
<gene>
    <name evidence="3" type="ORF">ABID21_004521</name>
</gene>
<name>A0ABV2HCV3_9HYPH</name>
<dbReference type="PANTHER" id="PTHR21240:SF28">
    <property type="entry name" value="ISO-OROTATE DECARBOXYLASE (EUROFUNG)"/>
    <property type="match status" value="1"/>
</dbReference>
<sequence>MSQLTIDAHAHILEMETVEELKTALPGVRFSLEPVDEDSAHLYVSDVHQFPFPRGAWDMEVRLEHMRQFGFDRQIVAVCPQTLLYDLDSRVTLTASQIQNDALGRLVSRDGARFDALATAPMQSPELAARELERAMRERGLVGAMIGSNINGKNLDDPSLEPFWQVAEALRAIILVHPVKTAGADRQKSYYLKNTIGNPLDTTIAAGSLIYGGVMERHPDLRVVLSHGGGFLPYQLGRFRHAWQVREEGKLHLKVSPEDSINRFYYDTILHDARPLRYLVDTVGAEHVMLGSDYPFDMGQYDCVAVTRQTGLGQIQLDRLMKGTIEQLLVDARQAVQRPSLAPVQS</sequence>
<keyword evidence="4" id="KW-1185">Reference proteome</keyword>
<dbReference type="Gene3D" id="3.20.20.140">
    <property type="entry name" value="Metal-dependent hydrolases"/>
    <property type="match status" value="1"/>
</dbReference>
<dbReference type="EMBL" id="JBEPLJ010000024">
    <property type="protein sequence ID" value="MET3588385.1"/>
    <property type="molecule type" value="Genomic_DNA"/>
</dbReference>
<keyword evidence="1 3" id="KW-0456">Lyase</keyword>
<dbReference type="GO" id="GO:0001760">
    <property type="term" value="F:aminocarboxymuconate-semialdehyde decarboxylase activity"/>
    <property type="evidence" value="ECO:0007669"/>
    <property type="project" value="UniProtKB-EC"/>
</dbReference>
<dbReference type="InterPro" id="IPR032465">
    <property type="entry name" value="ACMSD"/>
</dbReference>
<evidence type="ECO:0000259" key="2">
    <source>
        <dbReference type="Pfam" id="PF04909"/>
    </source>
</evidence>
<accession>A0ABV2HCV3</accession>
<dbReference type="Pfam" id="PF04909">
    <property type="entry name" value="Amidohydro_2"/>
    <property type="match status" value="1"/>
</dbReference>
<dbReference type="EC" id="4.1.1.45" evidence="3"/>
<evidence type="ECO:0000313" key="4">
    <source>
        <dbReference type="Proteomes" id="UP001549031"/>
    </source>
</evidence>
<dbReference type="SUPFAM" id="SSF51556">
    <property type="entry name" value="Metallo-dependent hydrolases"/>
    <property type="match status" value="1"/>
</dbReference>
<feature type="domain" description="Amidohydrolase-related" evidence="2">
    <location>
        <begin position="6"/>
        <end position="300"/>
    </location>
</feature>
<proteinExistence type="predicted"/>
<protein>
    <submittedName>
        <fullName evidence="3">Aminocarboxymuconate-semialdehyde decarboxylase</fullName>
        <ecNumber evidence="3">4.1.1.45</ecNumber>
    </submittedName>
</protein>
<organism evidence="3 4">
    <name type="scientific">Pseudorhizobium tarimense</name>
    <dbReference type="NCBI Taxonomy" id="1079109"/>
    <lineage>
        <taxon>Bacteria</taxon>
        <taxon>Pseudomonadati</taxon>
        <taxon>Pseudomonadota</taxon>
        <taxon>Alphaproteobacteria</taxon>
        <taxon>Hyphomicrobiales</taxon>
        <taxon>Rhizobiaceae</taxon>
        <taxon>Rhizobium/Agrobacterium group</taxon>
        <taxon>Pseudorhizobium</taxon>
    </lineage>
</organism>
<evidence type="ECO:0000256" key="1">
    <source>
        <dbReference type="ARBA" id="ARBA00023239"/>
    </source>
</evidence>
<dbReference type="Proteomes" id="UP001549031">
    <property type="component" value="Unassembled WGS sequence"/>
</dbReference>
<reference evidence="3 4" key="1">
    <citation type="submission" date="2024-06" db="EMBL/GenBank/DDBJ databases">
        <title>Genomic Encyclopedia of Type Strains, Phase IV (KMG-IV): sequencing the most valuable type-strain genomes for metagenomic binning, comparative biology and taxonomic classification.</title>
        <authorList>
            <person name="Goeker M."/>
        </authorList>
    </citation>
    <scope>NUCLEOTIDE SEQUENCE [LARGE SCALE GENOMIC DNA]</scope>
    <source>
        <strain evidence="3 4">DSM 105042</strain>
    </source>
</reference>
<comment type="caution">
    <text evidence="3">The sequence shown here is derived from an EMBL/GenBank/DDBJ whole genome shotgun (WGS) entry which is preliminary data.</text>
</comment>
<dbReference type="InterPro" id="IPR006680">
    <property type="entry name" value="Amidohydro-rel"/>
</dbReference>